<gene>
    <name evidence="3" type="ORF">AQJ91_15635</name>
</gene>
<keyword evidence="1" id="KW-0418">Kinase</keyword>
<dbReference type="SUPFAM" id="SSF55874">
    <property type="entry name" value="ATPase domain of HSP90 chaperone/DNA topoisomerase II/histidine kinase"/>
    <property type="match status" value="1"/>
</dbReference>
<feature type="domain" description="Histidine kinase/HSP90-like ATPase" evidence="2">
    <location>
        <begin position="3"/>
        <end position="111"/>
    </location>
</feature>
<keyword evidence="1" id="KW-0808">Transferase</keyword>
<sequence>MPDEENVAEARHGARIVLASWDVPEDAVETITLVISELATNAVRHARRPGRTFDVALTCNGEKVIEIEVSDGSPHHPATRPYDPDATSGRGLLLVEALSEDWGVGYREFGKGVWARVLS</sequence>
<dbReference type="Gene3D" id="3.30.565.10">
    <property type="entry name" value="Histidine kinase-like ATPase, C-terminal domain"/>
    <property type="match status" value="1"/>
</dbReference>
<dbReference type="CDD" id="cd16936">
    <property type="entry name" value="HATPase_RsbW-like"/>
    <property type="match status" value="1"/>
</dbReference>
<reference evidence="3 4" key="1">
    <citation type="submission" date="2015-10" db="EMBL/GenBank/DDBJ databases">
        <title>Draft genome sequence of Streptomyces sp. RV15, isolated from a marine sponge.</title>
        <authorList>
            <person name="Ruckert C."/>
            <person name="Abdelmohsen U.R."/>
            <person name="Winkler A."/>
            <person name="Hentschel U."/>
            <person name="Kalinowski J."/>
            <person name="Kampfer P."/>
            <person name="Glaeser S."/>
        </authorList>
    </citation>
    <scope>NUCLEOTIDE SEQUENCE [LARGE SCALE GENOMIC DNA]</scope>
    <source>
        <strain evidence="3 4">RV15</strain>
    </source>
</reference>
<dbReference type="GO" id="GO:0004674">
    <property type="term" value="F:protein serine/threonine kinase activity"/>
    <property type="evidence" value="ECO:0007669"/>
    <property type="project" value="UniProtKB-KW"/>
</dbReference>
<comment type="caution">
    <text evidence="3">The sequence shown here is derived from an EMBL/GenBank/DDBJ whole genome shotgun (WGS) entry which is preliminary data.</text>
</comment>
<dbReference type="Proteomes" id="UP000053260">
    <property type="component" value="Unassembled WGS sequence"/>
</dbReference>
<dbReference type="InterPro" id="IPR050267">
    <property type="entry name" value="Anti-sigma-factor_SerPK"/>
</dbReference>
<keyword evidence="1" id="KW-0723">Serine/threonine-protein kinase</keyword>
<name>A0A117S1E9_9ACTN</name>
<dbReference type="InterPro" id="IPR003594">
    <property type="entry name" value="HATPase_dom"/>
</dbReference>
<dbReference type="PANTHER" id="PTHR35526">
    <property type="entry name" value="ANTI-SIGMA-F FACTOR RSBW-RELATED"/>
    <property type="match status" value="1"/>
</dbReference>
<dbReference type="PANTHER" id="PTHR35526:SF3">
    <property type="entry name" value="ANTI-SIGMA-F FACTOR RSBW"/>
    <property type="match status" value="1"/>
</dbReference>
<dbReference type="STRING" id="909626.AQJ91_15635"/>
<evidence type="ECO:0000259" key="2">
    <source>
        <dbReference type="Pfam" id="PF13581"/>
    </source>
</evidence>
<dbReference type="AlphaFoldDB" id="A0A117S1E9"/>
<protein>
    <recommendedName>
        <fullName evidence="2">Histidine kinase/HSP90-like ATPase domain-containing protein</fullName>
    </recommendedName>
</protein>
<dbReference type="OrthoDB" id="4251531at2"/>
<keyword evidence="4" id="KW-1185">Reference proteome</keyword>
<organism evidence="3 4">
    <name type="scientific">Streptomyces dysideae</name>
    <dbReference type="NCBI Taxonomy" id="909626"/>
    <lineage>
        <taxon>Bacteria</taxon>
        <taxon>Bacillati</taxon>
        <taxon>Actinomycetota</taxon>
        <taxon>Actinomycetes</taxon>
        <taxon>Kitasatosporales</taxon>
        <taxon>Streptomycetaceae</taxon>
        <taxon>Streptomyces</taxon>
    </lineage>
</organism>
<evidence type="ECO:0000313" key="3">
    <source>
        <dbReference type="EMBL" id="KUO20211.1"/>
    </source>
</evidence>
<dbReference type="Pfam" id="PF13581">
    <property type="entry name" value="HATPase_c_2"/>
    <property type="match status" value="1"/>
</dbReference>
<dbReference type="EMBL" id="LMXB01000041">
    <property type="protein sequence ID" value="KUO20211.1"/>
    <property type="molecule type" value="Genomic_DNA"/>
</dbReference>
<evidence type="ECO:0000256" key="1">
    <source>
        <dbReference type="ARBA" id="ARBA00022527"/>
    </source>
</evidence>
<evidence type="ECO:0000313" key="4">
    <source>
        <dbReference type="Proteomes" id="UP000053260"/>
    </source>
</evidence>
<accession>A0A117S1E9</accession>
<proteinExistence type="predicted"/>
<dbReference type="InterPro" id="IPR036890">
    <property type="entry name" value="HATPase_C_sf"/>
</dbReference>